<dbReference type="PANTHER" id="PTHR44591">
    <property type="entry name" value="STRESS RESPONSE REGULATOR PROTEIN 1"/>
    <property type="match status" value="1"/>
</dbReference>
<dbReference type="Proteomes" id="UP000186309">
    <property type="component" value="Chromosome"/>
</dbReference>
<dbReference type="Pfam" id="PF00072">
    <property type="entry name" value="Response_reg"/>
    <property type="match status" value="2"/>
</dbReference>
<dbReference type="Gene3D" id="3.40.50.2300">
    <property type="match status" value="2"/>
</dbReference>
<dbReference type="InterPro" id="IPR011006">
    <property type="entry name" value="CheY-like_superfamily"/>
</dbReference>
<feature type="modified residue" description="4-aspartylphosphate" evidence="2">
    <location>
        <position position="173"/>
    </location>
</feature>
<dbReference type="CDD" id="cd17546">
    <property type="entry name" value="REC_hyHK_CKI1_RcsC-like"/>
    <property type="match status" value="1"/>
</dbReference>
<dbReference type="InterPro" id="IPR050595">
    <property type="entry name" value="Bact_response_regulator"/>
</dbReference>
<evidence type="ECO:0000313" key="5">
    <source>
        <dbReference type="Proteomes" id="UP000186309"/>
    </source>
</evidence>
<evidence type="ECO:0000256" key="2">
    <source>
        <dbReference type="PROSITE-ProRule" id="PRU00169"/>
    </source>
</evidence>
<name>A0A1U7CNI9_9BACT</name>
<dbReference type="SMART" id="SM00448">
    <property type="entry name" value="REC"/>
    <property type="match status" value="2"/>
</dbReference>
<evidence type="ECO:0000259" key="3">
    <source>
        <dbReference type="PROSITE" id="PS50110"/>
    </source>
</evidence>
<evidence type="ECO:0000256" key="1">
    <source>
        <dbReference type="ARBA" id="ARBA00022553"/>
    </source>
</evidence>
<dbReference type="PANTHER" id="PTHR44591:SF21">
    <property type="entry name" value="TWO-COMPONENT RESPONSE REGULATOR"/>
    <property type="match status" value="1"/>
</dbReference>
<dbReference type="AlphaFoldDB" id="A0A1U7CNI9"/>
<evidence type="ECO:0000313" key="4">
    <source>
        <dbReference type="EMBL" id="APW60502.1"/>
    </source>
</evidence>
<dbReference type="OrthoDB" id="9788090at2"/>
<dbReference type="SUPFAM" id="SSF52172">
    <property type="entry name" value="CheY-like"/>
    <property type="match status" value="2"/>
</dbReference>
<gene>
    <name evidence="4" type="ORF">BSF38_01972</name>
</gene>
<reference evidence="5" key="1">
    <citation type="submission" date="2016-12" db="EMBL/GenBank/DDBJ databases">
        <title>Comparative genomics of four Isosphaeraceae planctomycetes: a common pool of plasmids and glycoside hydrolase genes.</title>
        <authorList>
            <person name="Ivanova A."/>
        </authorList>
    </citation>
    <scope>NUCLEOTIDE SEQUENCE [LARGE SCALE GENOMIC DNA]</scope>
    <source>
        <strain evidence="5">PX4</strain>
    </source>
</reference>
<feature type="domain" description="Response regulatory" evidence="3">
    <location>
        <begin position="125"/>
        <end position="240"/>
    </location>
</feature>
<organism evidence="4 5">
    <name type="scientific">Paludisphaera borealis</name>
    <dbReference type="NCBI Taxonomy" id="1387353"/>
    <lineage>
        <taxon>Bacteria</taxon>
        <taxon>Pseudomonadati</taxon>
        <taxon>Planctomycetota</taxon>
        <taxon>Planctomycetia</taxon>
        <taxon>Isosphaerales</taxon>
        <taxon>Isosphaeraceae</taxon>
        <taxon>Paludisphaera</taxon>
    </lineage>
</organism>
<sequence>MIDHPPSILIVDDDEDICENMADIFTDLGFDIDVAHEGRTALELVRGRPYDVVLLDLKMPGMDGLSLYREIKKVQAGTVAFLLTAYAGGSTAGEALAAGASQVLAKPVDLPLLLRLIDEALDRPLVLVVDDDDDLCLNLWDLLREQGYRVCIAHDGRQAVERLRTSTRVVLIDLNLPDRDGADVCRQVRESNPASQVVLITGHRAELEPKIERLQAEGFDAICYKPFDLPELLGTLERLAQP</sequence>
<keyword evidence="5" id="KW-1185">Reference proteome</keyword>
<dbReference type="EMBL" id="CP019082">
    <property type="protein sequence ID" value="APW60502.1"/>
    <property type="molecule type" value="Genomic_DNA"/>
</dbReference>
<dbReference type="GO" id="GO:0000160">
    <property type="term" value="P:phosphorelay signal transduction system"/>
    <property type="evidence" value="ECO:0007669"/>
    <property type="project" value="InterPro"/>
</dbReference>
<dbReference type="InterPro" id="IPR001789">
    <property type="entry name" value="Sig_transdc_resp-reg_receiver"/>
</dbReference>
<feature type="modified residue" description="4-aspartylphosphate" evidence="2">
    <location>
        <position position="56"/>
    </location>
</feature>
<keyword evidence="1 2" id="KW-0597">Phosphoprotein</keyword>
<dbReference type="KEGG" id="pbor:BSF38_01972"/>
<dbReference type="PROSITE" id="PS50110">
    <property type="entry name" value="RESPONSE_REGULATORY"/>
    <property type="match status" value="2"/>
</dbReference>
<feature type="domain" description="Response regulatory" evidence="3">
    <location>
        <begin position="7"/>
        <end position="121"/>
    </location>
</feature>
<dbReference type="RefSeq" id="WP_076345188.1">
    <property type="nucleotide sequence ID" value="NZ_CP019082.1"/>
</dbReference>
<dbReference type="STRING" id="1387353.BSF38_01972"/>
<proteinExistence type="predicted"/>
<protein>
    <submittedName>
        <fullName evidence="4">Response regulator receiver protein</fullName>
    </submittedName>
</protein>
<accession>A0A1U7CNI9</accession>